<protein>
    <submittedName>
        <fullName evidence="1">Uncharacterized protein</fullName>
    </submittedName>
</protein>
<proteinExistence type="predicted"/>
<name>A0ABV0XXJ1_9TELE</name>
<accession>A0ABV0XXJ1</accession>
<organism evidence="1 2">
    <name type="scientific">Ameca splendens</name>
    <dbReference type="NCBI Taxonomy" id="208324"/>
    <lineage>
        <taxon>Eukaryota</taxon>
        <taxon>Metazoa</taxon>
        <taxon>Chordata</taxon>
        <taxon>Craniata</taxon>
        <taxon>Vertebrata</taxon>
        <taxon>Euteleostomi</taxon>
        <taxon>Actinopterygii</taxon>
        <taxon>Neopterygii</taxon>
        <taxon>Teleostei</taxon>
        <taxon>Neoteleostei</taxon>
        <taxon>Acanthomorphata</taxon>
        <taxon>Ovalentaria</taxon>
        <taxon>Atherinomorphae</taxon>
        <taxon>Cyprinodontiformes</taxon>
        <taxon>Goodeidae</taxon>
        <taxon>Ameca</taxon>
    </lineage>
</organism>
<evidence type="ECO:0000313" key="1">
    <source>
        <dbReference type="EMBL" id="MEQ2286238.1"/>
    </source>
</evidence>
<evidence type="ECO:0000313" key="2">
    <source>
        <dbReference type="Proteomes" id="UP001469553"/>
    </source>
</evidence>
<sequence>MVRWIEGWANGQYIMDKQTSEQLTDHQQLRQNKRRMKQHLQSSVNLAFIMLSCDSAQIEVKRFKGPIKCCLKHGKITVPSLGPSEPERTDKSIAGLLWCTDKTRFLWL</sequence>
<reference evidence="1 2" key="1">
    <citation type="submission" date="2021-06" db="EMBL/GenBank/DDBJ databases">
        <authorList>
            <person name="Palmer J.M."/>
        </authorList>
    </citation>
    <scope>NUCLEOTIDE SEQUENCE [LARGE SCALE GENOMIC DNA]</scope>
    <source>
        <strain evidence="1 2">AS_MEX2019</strain>
        <tissue evidence="1">Muscle</tissue>
    </source>
</reference>
<dbReference type="EMBL" id="JAHRIP010018822">
    <property type="protein sequence ID" value="MEQ2286238.1"/>
    <property type="molecule type" value="Genomic_DNA"/>
</dbReference>
<gene>
    <name evidence="1" type="ORF">AMECASPLE_000418</name>
</gene>
<dbReference type="Proteomes" id="UP001469553">
    <property type="component" value="Unassembled WGS sequence"/>
</dbReference>
<comment type="caution">
    <text evidence="1">The sequence shown here is derived from an EMBL/GenBank/DDBJ whole genome shotgun (WGS) entry which is preliminary data.</text>
</comment>
<keyword evidence="2" id="KW-1185">Reference proteome</keyword>